<dbReference type="STRING" id="56857.A0A200Q250"/>
<evidence type="ECO:0000256" key="12">
    <source>
        <dbReference type="ARBA" id="ARBA00023114"/>
    </source>
</evidence>
<keyword evidence="15" id="KW-1185">Reference proteome</keyword>
<organism evidence="14 15">
    <name type="scientific">Macleaya cordata</name>
    <name type="common">Five-seeded plume-poppy</name>
    <name type="synonym">Bocconia cordata</name>
    <dbReference type="NCBI Taxonomy" id="56857"/>
    <lineage>
        <taxon>Eukaryota</taxon>
        <taxon>Viridiplantae</taxon>
        <taxon>Streptophyta</taxon>
        <taxon>Embryophyta</taxon>
        <taxon>Tracheophyta</taxon>
        <taxon>Spermatophyta</taxon>
        <taxon>Magnoliopsida</taxon>
        <taxon>Ranunculales</taxon>
        <taxon>Papaveraceae</taxon>
        <taxon>Papaveroideae</taxon>
        <taxon>Macleaya</taxon>
    </lineage>
</organism>
<dbReference type="FunCoup" id="A0A200Q250">
    <property type="interactions" value="2321"/>
</dbReference>
<proteinExistence type="predicted"/>
<evidence type="ECO:0000256" key="13">
    <source>
        <dbReference type="ARBA" id="ARBA00023136"/>
    </source>
</evidence>
<dbReference type="PANTHER" id="PTHR35284:SF1">
    <property type="entry name" value="OUTER ENVELOPE PORE PROTEIN 24A, CHLOROPLASTIC-RELATED"/>
    <property type="match status" value="1"/>
</dbReference>
<evidence type="ECO:0000256" key="1">
    <source>
        <dbReference type="ARBA" id="ARBA00002327"/>
    </source>
</evidence>
<keyword evidence="7" id="KW-0150">Chloroplast</keyword>
<evidence type="ECO:0000256" key="4">
    <source>
        <dbReference type="ARBA" id="ARBA00011593"/>
    </source>
</evidence>
<dbReference type="GO" id="GO:0015288">
    <property type="term" value="F:porin activity"/>
    <property type="evidence" value="ECO:0007669"/>
    <property type="project" value="UniProtKB-KW"/>
</dbReference>
<evidence type="ECO:0000256" key="2">
    <source>
        <dbReference type="ARBA" id="ARBA00004396"/>
    </source>
</evidence>
<dbReference type="OrthoDB" id="1185978at2759"/>
<keyword evidence="5" id="KW-0813">Transport</keyword>
<dbReference type="InterPro" id="IPR034626">
    <property type="entry name" value="OEP24"/>
</dbReference>
<dbReference type="OMA" id="AESTWNF"/>
<keyword evidence="13" id="KW-0472">Membrane</keyword>
<comment type="subunit">
    <text evidence="4">Homooligomers form large rather nonselective pores in plastidial outer membranes.</text>
</comment>
<comment type="subcellular location">
    <subcellularLocation>
        <location evidence="2">Plastid</location>
        <location evidence="2">Chloroplast outer membrane</location>
        <topology evidence="2">Multi-pass membrane protein</topology>
    </subcellularLocation>
    <subcellularLocation>
        <location evidence="3">Plastid</location>
        <location evidence="3">Etioplast membrane</location>
        <topology evidence="3">Multi-pass membrane protein</topology>
    </subcellularLocation>
</comment>
<evidence type="ECO:0000256" key="9">
    <source>
        <dbReference type="ARBA" id="ARBA00022692"/>
    </source>
</evidence>
<evidence type="ECO:0000256" key="6">
    <source>
        <dbReference type="ARBA" id="ARBA00022452"/>
    </source>
</evidence>
<dbReference type="GO" id="GO:0046930">
    <property type="term" value="C:pore complex"/>
    <property type="evidence" value="ECO:0007669"/>
    <property type="project" value="UniProtKB-KW"/>
</dbReference>
<name>A0A200Q250_MACCD</name>
<evidence type="ECO:0000313" key="14">
    <source>
        <dbReference type="EMBL" id="OVA04530.1"/>
    </source>
</evidence>
<keyword evidence="8" id="KW-0934">Plastid</keyword>
<dbReference type="PANTHER" id="PTHR35284">
    <property type="entry name" value="OUTER ENVELOPE PORE PROTEIN 24A, CHLOROPLASTIC-RELATED"/>
    <property type="match status" value="1"/>
</dbReference>
<dbReference type="GO" id="GO:0034426">
    <property type="term" value="C:etioplast membrane"/>
    <property type="evidence" value="ECO:0007669"/>
    <property type="project" value="UniProtKB-SubCell"/>
</dbReference>
<evidence type="ECO:0000256" key="11">
    <source>
        <dbReference type="ARBA" id="ARBA00023065"/>
    </source>
</evidence>
<evidence type="ECO:0000256" key="10">
    <source>
        <dbReference type="ARBA" id="ARBA00022805"/>
    </source>
</evidence>
<dbReference type="GO" id="GO:0009707">
    <property type="term" value="C:chloroplast outer membrane"/>
    <property type="evidence" value="ECO:0007669"/>
    <property type="project" value="UniProtKB-SubCell"/>
</dbReference>
<evidence type="ECO:0000256" key="7">
    <source>
        <dbReference type="ARBA" id="ARBA00022528"/>
    </source>
</evidence>
<dbReference type="EMBL" id="MVGT01003299">
    <property type="protein sequence ID" value="OVA04530.1"/>
    <property type="molecule type" value="Genomic_DNA"/>
</dbReference>
<reference evidence="14 15" key="1">
    <citation type="journal article" date="2017" name="Mol. Plant">
        <title>The Genome of Medicinal Plant Macleaya cordata Provides New Insights into Benzylisoquinoline Alkaloids Metabolism.</title>
        <authorList>
            <person name="Liu X."/>
            <person name="Liu Y."/>
            <person name="Huang P."/>
            <person name="Ma Y."/>
            <person name="Qing Z."/>
            <person name="Tang Q."/>
            <person name="Cao H."/>
            <person name="Cheng P."/>
            <person name="Zheng Y."/>
            <person name="Yuan Z."/>
            <person name="Zhou Y."/>
            <person name="Liu J."/>
            <person name="Tang Z."/>
            <person name="Zhuo Y."/>
            <person name="Zhang Y."/>
            <person name="Yu L."/>
            <person name="Huang J."/>
            <person name="Yang P."/>
            <person name="Peng Q."/>
            <person name="Zhang J."/>
            <person name="Jiang W."/>
            <person name="Zhang Z."/>
            <person name="Lin K."/>
            <person name="Ro D.K."/>
            <person name="Chen X."/>
            <person name="Xiong X."/>
            <person name="Shang Y."/>
            <person name="Huang S."/>
            <person name="Zeng J."/>
        </authorList>
    </citation>
    <scope>NUCLEOTIDE SEQUENCE [LARGE SCALE GENOMIC DNA]</scope>
    <source>
        <strain evidence="15">cv. BLH2017</strain>
        <tissue evidence="14">Root</tissue>
    </source>
</reference>
<protein>
    <recommendedName>
        <fullName evidence="16">Outer envelope pore protein 24</fullName>
    </recommendedName>
</protein>
<dbReference type="AlphaFoldDB" id="A0A200Q250"/>
<dbReference type="GO" id="GO:0034765">
    <property type="term" value="P:regulation of monoatomic ion transmembrane transport"/>
    <property type="evidence" value="ECO:0007669"/>
    <property type="project" value="InterPro"/>
</dbReference>
<comment type="function">
    <text evidence="1">High-conductance voltage-dependent solute channel with a slight selectivity for cations transporting triosephosphates, dicarboxylic acids, ATP, inorganic phosphate (Pi), sugars, and positively or negatively charged amino acids.</text>
</comment>
<comment type="caution">
    <text evidence="14">The sequence shown here is derived from an EMBL/GenBank/DDBJ whole genome shotgun (WGS) entry which is preliminary data.</text>
</comment>
<keyword evidence="9" id="KW-0812">Transmembrane</keyword>
<dbReference type="Proteomes" id="UP000195402">
    <property type="component" value="Unassembled WGS sequence"/>
</dbReference>
<evidence type="ECO:0000256" key="8">
    <source>
        <dbReference type="ARBA" id="ARBA00022640"/>
    </source>
</evidence>
<evidence type="ECO:0000256" key="3">
    <source>
        <dbReference type="ARBA" id="ARBA00004441"/>
    </source>
</evidence>
<sequence>MKATLKGTYYTDKDSSAVASFAINAGDVKLKASMTDATVVHGPSLNGLALSLEKPNSFVINYDVPKKDVRFQFMNTVKVLDKPLRLNYSHSRGDNATSLSGTLVFDPANKVSANYAFNSGNCKLAYSYVHGGLRTFEPCFDVSKNTWDFSVSQRVYGDDVLKASYQTSSKVLGLEWSRNSKINGTFKGETCLLNTPLVTQ</sequence>
<evidence type="ECO:0008006" key="16">
    <source>
        <dbReference type="Google" id="ProtNLM"/>
    </source>
</evidence>
<keyword evidence="6" id="KW-1134">Transmembrane beta strand</keyword>
<gene>
    <name evidence="14" type="ORF">BVC80_1715g48</name>
</gene>
<evidence type="ECO:0000256" key="5">
    <source>
        <dbReference type="ARBA" id="ARBA00022448"/>
    </source>
</evidence>
<evidence type="ECO:0000313" key="15">
    <source>
        <dbReference type="Proteomes" id="UP000195402"/>
    </source>
</evidence>
<dbReference type="GO" id="GO:0022843">
    <property type="term" value="F:voltage-gated monoatomic cation channel activity"/>
    <property type="evidence" value="ECO:0007669"/>
    <property type="project" value="InterPro"/>
</dbReference>
<keyword evidence="10" id="KW-1002">Plastid outer membrane</keyword>
<accession>A0A200Q250</accession>
<keyword evidence="11" id="KW-0406">Ion transport</keyword>
<dbReference type="InParanoid" id="A0A200Q250"/>
<keyword evidence="12" id="KW-0626">Porin</keyword>